<evidence type="ECO:0000313" key="3">
    <source>
        <dbReference type="EMBL" id="KAF8487243.1"/>
    </source>
</evidence>
<dbReference type="OrthoDB" id="3197626at2759"/>
<evidence type="ECO:0000256" key="2">
    <source>
        <dbReference type="SAM" id="Phobius"/>
    </source>
</evidence>
<evidence type="ECO:0008006" key="5">
    <source>
        <dbReference type="Google" id="ProtNLM"/>
    </source>
</evidence>
<keyword evidence="2" id="KW-1133">Transmembrane helix</keyword>
<feature type="transmembrane region" description="Helical" evidence="2">
    <location>
        <begin position="117"/>
        <end position="137"/>
    </location>
</feature>
<keyword evidence="4" id="KW-1185">Reference proteome</keyword>
<feature type="transmembrane region" description="Helical" evidence="2">
    <location>
        <begin position="199"/>
        <end position="218"/>
    </location>
</feature>
<evidence type="ECO:0000256" key="1">
    <source>
        <dbReference type="SAM" id="MobiDB-lite"/>
    </source>
</evidence>
<sequence>MVNFRDPAVEDKYSFALLKFWHVVNGYFFSWEFVTTLDFTWSIIQGRRRYRWTIWIYSLSRVAALATVITTLVLYSIDTFNCQRFETLTWVLAYLALASASFLLVIRIVAIWKRNMVAVGIATTIWIINVAFFIQGISVLQYRTVSCIIINIQAARMTMIIAFLSDVFLLIIMLVGLFRLDCHRSGALATGRFLWNQGVIWLLLATVAGVVPTVFACLDLNDPLSMMFRFPWMITMTIAATRMYRGLDDFLSSDTYGIHLFLSSSPVTNLTDLLTVSSLKEKASQAKSAGIKPYGLARERISTKGTTSSTASGKAKPPPPPPPPRRVSSSSNQRSSFVSQVSATLGGTTEVEKIDWANLSVEDKQAFFAWLDEFFFFVIWIGHRLPMHAPYTSS</sequence>
<dbReference type="EMBL" id="WHVB01000001">
    <property type="protein sequence ID" value="KAF8487243.1"/>
    <property type="molecule type" value="Genomic_DNA"/>
</dbReference>
<comment type="caution">
    <text evidence="3">The sequence shown here is derived from an EMBL/GenBank/DDBJ whole genome shotgun (WGS) entry which is preliminary data.</text>
</comment>
<proteinExistence type="predicted"/>
<feature type="transmembrane region" description="Helical" evidence="2">
    <location>
        <begin position="89"/>
        <end position="110"/>
    </location>
</feature>
<name>A0A9P5N616_9AGAM</name>
<evidence type="ECO:0000313" key="4">
    <source>
        <dbReference type="Proteomes" id="UP000759537"/>
    </source>
</evidence>
<feature type="compositionally biased region" description="Low complexity" evidence="1">
    <location>
        <begin position="303"/>
        <end position="315"/>
    </location>
</feature>
<protein>
    <recommendedName>
        <fullName evidence="5">Transmembrane protein</fullName>
    </recommendedName>
</protein>
<gene>
    <name evidence="3" type="ORF">DFH94DRAFT_797653</name>
</gene>
<dbReference type="Proteomes" id="UP000759537">
    <property type="component" value="Unassembled WGS sequence"/>
</dbReference>
<keyword evidence="2" id="KW-0812">Transmembrane</keyword>
<feature type="transmembrane region" description="Helical" evidence="2">
    <location>
        <begin position="20"/>
        <end position="44"/>
    </location>
</feature>
<feature type="region of interest" description="Disordered" evidence="1">
    <location>
        <begin position="303"/>
        <end position="333"/>
    </location>
</feature>
<organism evidence="3 4">
    <name type="scientific">Russula ochroleuca</name>
    <dbReference type="NCBI Taxonomy" id="152965"/>
    <lineage>
        <taxon>Eukaryota</taxon>
        <taxon>Fungi</taxon>
        <taxon>Dikarya</taxon>
        <taxon>Basidiomycota</taxon>
        <taxon>Agaricomycotina</taxon>
        <taxon>Agaricomycetes</taxon>
        <taxon>Russulales</taxon>
        <taxon>Russulaceae</taxon>
        <taxon>Russula</taxon>
    </lineage>
</organism>
<dbReference type="AlphaFoldDB" id="A0A9P5N616"/>
<reference evidence="3" key="1">
    <citation type="submission" date="2019-10" db="EMBL/GenBank/DDBJ databases">
        <authorList>
            <consortium name="DOE Joint Genome Institute"/>
            <person name="Kuo A."/>
            <person name="Miyauchi S."/>
            <person name="Kiss E."/>
            <person name="Drula E."/>
            <person name="Kohler A."/>
            <person name="Sanchez-Garcia M."/>
            <person name="Andreopoulos B."/>
            <person name="Barry K.W."/>
            <person name="Bonito G."/>
            <person name="Buee M."/>
            <person name="Carver A."/>
            <person name="Chen C."/>
            <person name="Cichocki N."/>
            <person name="Clum A."/>
            <person name="Culley D."/>
            <person name="Crous P.W."/>
            <person name="Fauchery L."/>
            <person name="Girlanda M."/>
            <person name="Hayes R."/>
            <person name="Keri Z."/>
            <person name="LaButti K."/>
            <person name="Lipzen A."/>
            <person name="Lombard V."/>
            <person name="Magnuson J."/>
            <person name="Maillard F."/>
            <person name="Morin E."/>
            <person name="Murat C."/>
            <person name="Nolan M."/>
            <person name="Ohm R."/>
            <person name="Pangilinan J."/>
            <person name="Pereira M."/>
            <person name="Perotto S."/>
            <person name="Peter M."/>
            <person name="Riley R."/>
            <person name="Sitrit Y."/>
            <person name="Stielow B."/>
            <person name="Szollosi G."/>
            <person name="Zifcakova L."/>
            <person name="Stursova M."/>
            <person name="Spatafora J.W."/>
            <person name="Tedersoo L."/>
            <person name="Vaario L.-M."/>
            <person name="Yamada A."/>
            <person name="Yan M."/>
            <person name="Wang P."/>
            <person name="Xu J."/>
            <person name="Bruns T."/>
            <person name="Baldrian P."/>
            <person name="Vilgalys R."/>
            <person name="Henrissat B."/>
            <person name="Grigoriev I.V."/>
            <person name="Hibbett D."/>
            <person name="Nagy L.G."/>
            <person name="Martin F.M."/>
        </authorList>
    </citation>
    <scope>NUCLEOTIDE SEQUENCE</scope>
    <source>
        <strain evidence="3">Prilba</strain>
    </source>
</reference>
<feature type="compositionally biased region" description="Pro residues" evidence="1">
    <location>
        <begin position="316"/>
        <end position="325"/>
    </location>
</feature>
<reference evidence="3" key="2">
    <citation type="journal article" date="2020" name="Nat. Commun.">
        <title>Large-scale genome sequencing of mycorrhizal fungi provides insights into the early evolution of symbiotic traits.</title>
        <authorList>
            <person name="Miyauchi S."/>
            <person name="Kiss E."/>
            <person name="Kuo A."/>
            <person name="Drula E."/>
            <person name="Kohler A."/>
            <person name="Sanchez-Garcia M."/>
            <person name="Morin E."/>
            <person name="Andreopoulos B."/>
            <person name="Barry K.W."/>
            <person name="Bonito G."/>
            <person name="Buee M."/>
            <person name="Carver A."/>
            <person name="Chen C."/>
            <person name="Cichocki N."/>
            <person name="Clum A."/>
            <person name="Culley D."/>
            <person name="Crous P.W."/>
            <person name="Fauchery L."/>
            <person name="Girlanda M."/>
            <person name="Hayes R.D."/>
            <person name="Keri Z."/>
            <person name="LaButti K."/>
            <person name="Lipzen A."/>
            <person name="Lombard V."/>
            <person name="Magnuson J."/>
            <person name="Maillard F."/>
            <person name="Murat C."/>
            <person name="Nolan M."/>
            <person name="Ohm R.A."/>
            <person name="Pangilinan J."/>
            <person name="Pereira M.F."/>
            <person name="Perotto S."/>
            <person name="Peter M."/>
            <person name="Pfister S."/>
            <person name="Riley R."/>
            <person name="Sitrit Y."/>
            <person name="Stielow J.B."/>
            <person name="Szollosi G."/>
            <person name="Zifcakova L."/>
            <person name="Stursova M."/>
            <person name="Spatafora J.W."/>
            <person name="Tedersoo L."/>
            <person name="Vaario L.M."/>
            <person name="Yamada A."/>
            <person name="Yan M."/>
            <person name="Wang P."/>
            <person name="Xu J."/>
            <person name="Bruns T."/>
            <person name="Baldrian P."/>
            <person name="Vilgalys R."/>
            <person name="Dunand C."/>
            <person name="Henrissat B."/>
            <person name="Grigoriev I.V."/>
            <person name="Hibbett D."/>
            <person name="Nagy L.G."/>
            <person name="Martin F.M."/>
        </authorList>
    </citation>
    <scope>NUCLEOTIDE SEQUENCE</scope>
    <source>
        <strain evidence="3">Prilba</strain>
    </source>
</reference>
<accession>A0A9P5N616</accession>
<feature type="transmembrane region" description="Helical" evidence="2">
    <location>
        <begin position="56"/>
        <end position="77"/>
    </location>
</feature>
<feature type="transmembrane region" description="Helical" evidence="2">
    <location>
        <begin position="157"/>
        <end position="178"/>
    </location>
</feature>
<keyword evidence="2" id="KW-0472">Membrane</keyword>